<dbReference type="AlphaFoldDB" id="A0A9P7RS39"/>
<protein>
    <submittedName>
        <fullName evidence="2">Uncharacterized protein</fullName>
    </submittedName>
</protein>
<feature type="region of interest" description="Disordered" evidence="1">
    <location>
        <begin position="129"/>
        <end position="153"/>
    </location>
</feature>
<dbReference type="GeneID" id="66081762"/>
<comment type="caution">
    <text evidence="2">The sequence shown here is derived from an EMBL/GenBank/DDBJ whole genome shotgun (WGS) entry which is preliminary data.</text>
</comment>
<keyword evidence="3" id="KW-1185">Reference proteome</keyword>
<sequence>MNTSDTLENDINSTIEILSVLIATALSGTHSRNEFRRMRAETIQRECTVFLQLLQDRDLEQIEDRWEDFWEETMDNFEASNRYLQDLNMSNMSDPGTASPEFELWRKVSREYNNLLEWLPRLKQGISKRAKRSPPLSSRKSIVHVTPPSGVSL</sequence>
<organism evidence="2 3">
    <name type="scientific">Marasmius oreades</name>
    <name type="common">fairy-ring Marasmius</name>
    <dbReference type="NCBI Taxonomy" id="181124"/>
    <lineage>
        <taxon>Eukaryota</taxon>
        <taxon>Fungi</taxon>
        <taxon>Dikarya</taxon>
        <taxon>Basidiomycota</taxon>
        <taxon>Agaricomycotina</taxon>
        <taxon>Agaricomycetes</taxon>
        <taxon>Agaricomycetidae</taxon>
        <taxon>Agaricales</taxon>
        <taxon>Marasmiineae</taxon>
        <taxon>Marasmiaceae</taxon>
        <taxon>Marasmius</taxon>
    </lineage>
</organism>
<name>A0A9P7RS39_9AGAR</name>
<dbReference type="Proteomes" id="UP001049176">
    <property type="component" value="Chromosome 8"/>
</dbReference>
<evidence type="ECO:0000313" key="2">
    <source>
        <dbReference type="EMBL" id="KAG7088719.1"/>
    </source>
</evidence>
<reference evidence="2" key="1">
    <citation type="journal article" date="2021" name="Genome Biol. Evol.">
        <title>The assembled and annotated genome of the fairy-ring fungus Marasmius oreades.</title>
        <authorList>
            <person name="Hiltunen M."/>
            <person name="Ament-Velasquez S.L."/>
            <person name="Johannesson H."/>
        </authorList>
    </citation>
    <scope>NUCLEOTIDE SEQUENCE</scope>
    <source>
        <strain evidence="2">03SP1</strain>
    </source>
</reference>
<accession>A0A9P7RS39</accession>
<evidence type="ECO:0000313" key="3">
    <source>
        <dbReference type="Proteomes" id="UP001049176"/>
    </source>
</evidence>
<evidence type="ECO:0000256" key="1">
    <source>
        <dbReference type="SAM" id="MobiDB-lite"/>
    </source>
</evidence>
<gene>
    <name evidence="2" type="ORF">E1B28_012687</name>
</gene>
<dbReference type="EMBL" id="CM032188">
    <property type="protein sequence ID" value="KAG7088719.1"/>
    <property type="molecule type" value="Genomic_DNA"/>
</dbReference>
<dbReference type="OrthoDB" id="2971387at2759"/>
<dbReference type="KEGG" id="more:E1B28_012687"/>
<dbReference type="RefSeq" id="XP_043005190.1">
    <property type="nucleotide sequence ID" value="XM_043157822.1"/>
</dbReference>
<proteinExistence type="predicted"/>